<dbReference type="PIRSF" id="PIRSF017127">
    <property type="entry name" value="Condensin_D2"/>
    <property type="match status" value="1"/>
</dbReference>
<feature type="coiled-coil region" evidence="17">
    <location>
        <begin position="433"/>
        <end position="460"/>
    </location>
</feature>
<evidence type="ECO:0000256" key="12">
    <source>
        <dbReference type="ARBA" id="ARBA00023242"/>
    </source>
</evidence>
<evidence type="ECO:0000256" key="3">
    <source>
        <dbReference type="ARBA" id="ARBA00004496"/>
    </source>
</evidence>
<feature type="compositionally biased region" description="Basic residues" evidence="18">
    <location>
        <begin position="1509"/>
        <end position="1519"/>
    </location>
</feature>
<dbReference type="GO" id="GO:0000796">
    <property type="term" value="C:condensin complex"/>
    <property type="evidence" value="ECO:0007669"/>
    <property type="project" value="TreeGrafter"/>
</dbReference>
<evidence type="ECO:0000256" key="11">
    <source>
        <dbReference type="ARBA" id="ARBA00023067"/>
    </source>
</evidence>
<comment type="subcellular location">
    <subcellularLocation>
        <location evidence="2">Chromosome</location>
    </subcellularLocation>
    <subcellularLocation>
        <location evidence="3">Cytoplasm</location>
    </subcellularLocation>
    <subcellularLocation>
        <location evidence="1">Nucleus</location>
    </subcellularLocation>
</comment>
<evidence type="ECO:0000256" key="13">
    <source>
        <dbReference type="ARBA" id="ARBA00023306"/>
    </source>
</evidence>
<feature type="compositionally biased region" description="Acidic residues" evidence="18">
    <location>
        <begin position="1467"/>
        <end position="1476"/>
    </location>
</feature>
<keyword evidence="6" id="KW-0158">Chromosome</keyword>
<dbReference type="Pfam" id="PF12717">
    <property type="entry name" value="Cnd1"/>
    <property type="match status" value="1"/>
</dbReference>
<dbReference type="GeneID" id="106176919"/>
<evidence type="ECO:0000256" key="18">
    <source>
        <dbReference type="SAM" id="MobiDB-lite"/>
    </source>
</evidence>
<feature type="compositionally biased region" description="Low complexity" evidence="18">
    <location>
        <begin position="1013"/>
        <end position="1027"/>
    </location>
</feature>
<evidence type="ECO:0000256" key="4">
    <source>
        <dbReference type="ARBA" id="ARBA00009606"/>
    </source>
</evidence>
<evidence type="ECO:0000256" key="9">
    <source>
        <dbReference type="ARBA" id="ARBA00022618"/>
    </source>
</evidence>
<dbReference type="GO" id="GO:0005634">
    <property type="term" value="C:nucleus"/>
    <property type="evidence" value="ECO:0007669"/>
    <property type="project" value="UniProtKB-SubCell"/>
</dbReference>
<dbReference type="FunCoup" id="A0A1S3JXF9">
    <property type="interactions" value="1099"/>
</dbReference>
<dbReference type="GO" id="GO:0010032">
    <property type="term" value="P:meiotic chromosome condensation"/>
    <property type="evidence" value="ECO:0007669"/>
    <property type="project" value="TreeGrafter"/>
</dbReference>
<dbReference type="OrthoDB" id="436262at2759"/>
<keyword evidence="13" id="KW-0131">Cell cycle</keyword>
<evidence type="ECO:0000256" key="14">
    <source>
        <dbReference type="ARBA" id="ARBA00075131"/>
    </source>
</evidence>
<dbReference type="InterPro" id="IPR011989">
    <property type="entry name" value="ARM-like"/>
</dbReference>
<feature type="compositionally biased region" description="Basic residues" evidence="18">
    <location>
        <begin position="1390"/>
        <end position="1399"/>
    </location>
</feature>
<keyword evidence="8" id="KW-0597">Phosphoprotein</keyword>
<name>A0A1S3JXF9_LINAN</name>
<dbReference type="Gene3D" id="1.25.10.10">
    <property type="entry name" value="Leucine-rich Repeat Variant"/>
    <property type="match status" value="2"/>
</dbReference>
<dbReference type="InterPro" id="IPR016024">
    <property type="entry name" value="ARM-type_fold"/>
</dbReference>
<feature type="compositionally biased region" description="Polar residues" evidence="18">
    <location>
        <begin position="945"/>
        <end position="958"/>
    </location>
</feature>
<dbReference type="InterPro" id="IPR007673">
    <property type="entry name" value="Condensin_cplx_su1"/>
</dbReference>
<organism evidence="21 22">
    <name type="scientific">Lingula anatina</name>
    <name type="common">Brachiopod</name>
    <name type="synonym">Lingula unguis</name>
    <dbReference type="NCBI Taxonomy" id="7574"/>
    <lineage>
        <taxon>Eukaryota</taxon>
        <taxon>Metazoa</taxon>
        <taxon>Spiralia</taxon>
        <taxon>Lophotrochozoa</taxon>
        <taxon>Brachiopoda</taxon>
        <taxon>Linguliformea</taxon>
        <taxon>Lingulata</taxon>
        <taxon>Lingulida</taxon>
        <taxon>Linguloidea</taxon>
        <taxon>Lingulidae</taxon>
        <taxon>Lingula</taxon>
    </lineage>
</organism>
<dbReference type="GO" id="GO:0000779">
    <property type="term" value="C:condensed chromosome, centromeric region"/>
    <property type="evidence" value="ECO:0007669"/>
    <property type="project" value="TreeGrafter"/>
</dbReference>
<keyword evidence="10" id="KW-0498">Mitosis</keyword>
<dbReference type="InterPro" id="IPR026971">
    <property type="entry name" value="CND1/NCAPD3"/>
</dbReference>
<keyword evidence="11" id="KW-0226">DNA condensation</keyword>
<evidence type="ECO:0000256" key="10">
    <source>
        <dbReference type="ARBA" id="ARBA00022776"/>
    </source>
</evidence>
<dbReference type="InParanoid" id="A0A1S3JXF9"/>
<evidence type="ECO:0000256" key="7">
    <source>
        <dbReference type="ARBA" id="ARBA00022490"/>
    </source>
</evidence>
<protein>
    <recommendedName>
        <fullName evidence="5">Condensin complex subunit 1</fullName>
    </recommendedName>
    <alternativeName>
        <fullName evidence="16">Chromosome condensation-related SMC-associated protein 1</fullName>
    </alternativeName>
    <alternativeName>
        <fullName evidence="15">Chromosome-associated protein D2</fullName>
    </alternativeName>
    <alternativeName>
        <fullName evidence="14">Non-SMC condensin I complex subunit D2</fullName>
    </alternativeName>
</protein>
<dbReference type="FunFam" id="1.25.10.10:FF:000695">
    <property type="entry name" value="Condensin complex subunit 1"/>
    <property type="match status" value="1"/>
</dbReference>
<dbReference type="SUPFAM" id="SSF48371">
    <property type="entry name" value="ARM repeat"/>
    <property type="match status" value="1"/>
</dbReference>
<evidence type="ECO:0000256" key="17">
    <source>
        <dbReference type="SAM" id="Coils"/>
    </source>
</evidence>
<dbReference type="KEGG" id="lak:106176919"/>
<dbReference type="PANTHER" id="PTHR14222">
    <property type="entry name" value="CONDENSIN"/>
    <property type="match status" value="1"/>
</dbReference>
<evidence type="ECO:0000313" key="21">
    <source>
        <dbReference type="Proteomes" id="UP000085678"/>
    </source>
</evidence>
<dbReference type="InterPro" id="IPR032682">
    <property type="entry name" value="Cnd1_C"/>
</dbReference>
<evidence type="ECO:0000256" key="16">
    <source>
        <dbReference type="ARBA" id="ARBA00081485"/>
    </source>
</evidence>
<dbReference type="InterPro" id="IPR024324">
    <property type="entry name" value="Condensin_cplx_su1_N"/>
</dbReference>
<evidence type="ECO:0000256" key="8">
    <source>
        <dbReference type="ARBA" id="ARBA00022553"/>
    </source>
</evidence>
<keyword evidence="17" id="KW-0175">Coiled coil</keyword>
<proteinExistence type="inferred from homology"/>
<evidence type="ECO:0000256" key="15">
    <source>
        <dbReference type="ARBA" id="ARBA00080470"/>
    </source>
</evidence>
<evidence type="ECO:0000256" key="2">
    <source>
        <dbReference type="ARBA" id="ARBA00004286"/>
    </source>
</evidence>
<feature type="region of interest" description="Disordered" evidence="18">
    <location>
        <begin position="1001"/>
        <end position="1033"/>
    </location>
</feature>
<keyword evidence="9" id="KW-0132">Cell division</keyword>
<sequence>MSFDFTLPLCKDDLLNRTGASQYVVDEVYSIRQLPGKLQECRSAFRAKGPRAMLEAFDSLFSVLTHQHNIEFGLREETWELLLKVMTAHCSQLPAVLDGELDSTDRLDHLNILKMTTYLLCQFVESFEAEATKPSVNAATKGRGKAKKKEVLTGWDWEAEREKSVQTLLQVLQLNLNRLWDPPVAEEEFVNLVTCCCYKLLENPSVTKNRVSKDAIFHLLGTMVKKYNHGLGASLKIIQLLQHFEHLSSPLAQGLELFVTELGLKGVVGEIMRELGKMDPRDLARDNSGTRAYAAFMVELAERIPEVMLPNISVLIPLLDGESYSMRNGVLGVLGEILVKVLSKEDLDANLKNTRDQFLDKLEDHIHDVHAFVRSKVLQVWLTVVNEKALPLPRQHHLVDLVIGRLQDRSSQVRKYAVQLITALLRSNPFAAKLSVEDLKENYEKERDKLKEMMPETLEESGEAEDPLAGWKTMEPELMAAIVKVLEQPKDGDEEEENIEEEMLIEESETIESVVERIHSHIKAQEAEKAVRLLQVALEAWPTYELFLIEEEGRDEEKDEQEEDEVEVQKSKLLKCLQAVFISEDESTVAALARVTEAAQEQQEAPETAIVNEVSKQQVLVQYLKDTMTFVSQIQTATPVICQLLGSKNVTDVMEAIEFFVTGFEFGVSNAMTGIRRMLALVWSKEAGIKEGVVDAYKRLYLRPQGGNQRAKSLAIVNNLVALCQGASVGDLTSLEELIAEFVKSEDLGHGVIQMLWEKFTLKIQGTTAEESRLALVLLGMAAGAQVDIIHCNVEVLLKEGLGPRAEEDFQLVRDTCLALQKIAAHNKTKPGQAAAEPFRFPQQHAIFQRLADIIVNGVTKLEDCYWIPMAEQAVNTTYKLAEHPDAICGTLIKRLADVVMKMNQTNNKMASEENKVEEKIEDHTEGKGEGENEVEDHTEGEGQTEPSQGQDLPLSQNKEFTCPSGVLTRLLSLAGHVALRQLVFLDNSVMGELKRRNMLREADSGKKKSKDTTVNTTASSNTTKDTTQQESIEEELGLTGATADDAEAEYIRKICETDIVTGRNLLAILRPLLVAVCNNQVKYPDPELRTAATLALAKFMMVSSEFCEAHLQLLFTILEKSQNPVIRANTIITLGDLTFRFPNLIEPWTPHLYARLRDDSPQVRKNTMMVLTHLILNDMVKVKGQISEMATCLCDPDPRIAGLARLFFHELSKKGNAVYNIMPDVISRLSDPDVGVEEENFKTIMKYLFSFIQKDKQCESLVEKLCHRFRATRTERQWRDLSFCLSMLSYNEKSIRKLQENFACFGDKLHEEEVYSCFTTIISGAKKFAKPETKAMVEEFEQRLEECHTKGMDDEAAMMKATKASAAAAAAGGRKNRGKTPAKTPAAGKGKKGRGRTTRRFEDSDEESDQGGEGEEEGAETEEVSNPAARGRHKAAGKAKPALVFSDDSDIELYDVSGKEEKTVEVEEEEKDSDAENTNPNVDSPSPLPVRKPKKSVSCRRPEVIPKRGTRASRSQKC</sequence>
<evidence type="ECO:0000256" key="1">
    <source>
        <dbReference type="ARBA" id="ARBA00004123"/>
    </source>
</evidence>
<feature type="domain" description="Condensin complex subunit 1 N-terminal" evidence="20">
    <location>
        <begin position="75"/>
        <end position="233"/>
    </location>
</feature>
<keyword evidence="21" id="KW-1185">Reference proteome</keyword>
<evidence type="ECO:0000259" key="20">
    <source>
        <dbReference type="Pfam" id="PF12922"/>
    </source>
</evidence>
<accession>A0A1S3JXF9</accession>
<feature type="region of interest" description="Disordered" evidence="18">
    <location>
        <begin position="1368"/>
        <end position="1519"/>
    </location>
</feature>
<feature type="domain" description="Condensin complex subunit 1 C-terminal" evidence="19">
    <location>
        <begin position="1126"/>
        <end position="1287"/>
    </location>
</feature>
<feature type="region of interest" description="Disordered" evidence="18">
    <location>
        <begin position="907"/>
        <end position="958"/>
    </location>
</feature>
<gene>
    <name evidence="22" type="primary">LOC106176919</name>
</gene>
<feature type="compositionally biased region" description="Basic and acidic residues" evidence="18">
    <location>
        <begin position="911"/>
        <end position="941"/>
    </location>
</feature>
<dbReference type="Pfam" id="PF12922">
    <property type="entry name" value="Cnd1_N"/>
    <property type="match status" value="1"/>
</dbReference>
<dbReference type="GO" id="GO:0007076">
    <property type="term" value="P:mitotic chromosome condensation"/>
    <property type="evidence" value="ECO:0007669"/>
    <property type="project" value="InterPro"/>
</dbReference>
<evidence type="ECO:0000313" key="22">
    <source>
        <dbReference type="RefSeq" id="XP_013414997.1"/>
    </source>
</evidence>
<dbReference type="GO" id="GO:0051301">
    <property type="term" value="P:cell division"/>
    <property type="evidence" value="ECO:0007669"/>
    <property type="project" value="UniProtKB-KW"/>
</dbReference>
<reference evidence="22" key="1">
    <citation type="submission" date="2025-08" db="UniProtKB">
        <authorList>
            <consortium name="RefSeq"/>
        </authorList>
    </citation>
    <scope>IDENTIFICATION</scope>
    <source>
        <tissue evidence="22">Gonads</tissue>
    </source>
</reference>
<evidence type="ECO:0000259" key="19">
    <source>
        <dbReference type="Pfam" id="PF12717"/>
    </source>
</evidence>
<dbReference type="Proteomes" id="UP000085678">
    <property type="component" value="Unplaced"/>
</dbReference>
<evidence type="ECO:0000256" key="6">
    <source>
        <dbReference type="ARBA" id="ARBA00022454"/>
    </source>
</evidence>
<keyword evidence="7" id="KW-0963">Cytoplasm</keyword>
<feature type="compositionally biased region" description="Acidic residues" evidence="18">
    <location>
        <begin position="1404"/>
        <end position="1424"/>
    </location>
</feature>
<evidence type="ECO:0000256" key="5">
    <source>
        <dbReference type="ARBA" id="ARBA00016064"/>
    </source>
</evidence>
<comment type="similarity">
    <text evidence="4">Belongs to the CND1 (condensin subunit 1) family.</text>
</comment>
<dbReference type="PANTHER" id="PTHR14222:SF2">
    <property type="entry name" value="CONDENSIN COMPLEX SUBUNIT 1"/>
    <property type="match status" value="1"/>
</dbReference>
<dbReference type="RefSeq" id="XP_013414997.1">
    <property type="nucleotide sequence ID" value="XM_013559543.1"/>
</dbReference>
<dbReference type="STRING" id="7574.A0A1S3JXF9"/>
<keyword evidence="12" id="KW-0539">Nucleus</keyword>
<dbReference type="GO" id="GO:0042393">
    <property type="term" value="F:histone binding"/>
    <property type="evidence" value="ECO:0007669"/>
    <property type="project" value="TreeGrafter"/>
</dbReference>
<dbReference type="GO" id="GO:0005737">
    <property type="term" value="C:cytoplasm"/>
    <property type="evidence" value="ECO:0007669"/>
    <property type="project" value="UniProtKB-SubCell"/>
</dbReference>